<dbReference type="InterPro" id="IPR007344">
    <property type="entry name" value="GrpB/CoaE"/>
</dbReference>
<comment type="caution">
    <text evidence="1">The sequence shown here is derived from an EMBL/GenBank/DDBJ whole genome shotgun (WGS) entry which is preliminary data.</text>
</comment>
<keyword evidence="2" id="KW-1185">Reference proteome</keyword>
<evidence type="ECO:0008006" key="3">
    <source>
        <dbReference type="Google" id="ProtNLM"/>
    </source>
</evidence>
<dbReference type="InterPro" id="IPR043519">
    <property type="entry name" value="NT_sf"/>
</dbReference>
<reference evidence="1" key="1">
    <citation type="submission" date="2022-10" db="EMBL/GenBank/DDBJ databases">
        <title>Tapping the CABI collections for fungal endophytes: first genome assemblies for Collariella, Neodidymelliopsis, Ascochyta clinopodiicola, Didymella pomorum, Didymosphaeria variabile, Neocosmospora piperis and Neocucurbitaria cava.</title>
        <authorList>
            <person name="Hill R."/>
        </authorList>
    </citation>
    <scope>NUCLEOTIDE SEQUENCE</scope>
    <source>
        <strain evidence="1">IMI 355082</strain>
    </source>
</reference>
<accession>A0A9W9CXH5</accession>
<name>A0A9W9CXH5_9PEZI</name>
<dbReference type="EMBL" id="JAPEVB010000003">
    <property type="protein sequence ID" value="KAJ4391204.1"/>
    <property type="molecule type" value="Genomic_DNA"/>
</dbReference>
<dbReference type="Gene3D" id="3.30.460.10">
    <property type="entry name" value="Beta Polymerase, domain 2"/>
    <property type="match status" value="1"/>
</dbReference>
<gene>
    <name evidence="1" type="ORF">N0V93_004821</name>
</gene>
<dbReference type="SUPFAM" id="SSF81301">
    <property type="entry name" value="Nucleotidyltransferase"/>
    <property type="match status" value="1"/>
</dbReference>
<protein>
    <recommendedName>
        <fullName evidence="3">GrpB family protein</fullName>
    </recommendedName>
</protein>
<dbReference type="AlphaFoldDB" id="A0A9W9CXH5"/>
<dbReference type="Pfam" id="PF04229">
    <property type="entry name" value="GrpB"/>
    <property type="match status" value="1"/>
</dbReference>
<sequence length="167" mass="18556">MALGPRALSVEHVGSTSIPHMPAKAIIDIDVVVADPTDEASYVSALVGEGWEEGNTGRGSSGRGAGLQFILREPDWHQHRFFICDDEGLAAHVHVWGPGCPEVVRHRIFKEWLLAHPDDFERYAAVKRESSEASQKGDEDMRQYNSRKEPLIQAILDRAFKAQGLLE</sequence>
<proteinExistence type="predicted"/>
<dbReference type="OrthoDB" id="630895at2759"/>
<dbReference type="PANTHER" id="PTHR34822:SF1">
    <property type="entry name" value="GRPB FAMILY PROTEIN"/>
    <property type="match status" value="1"/>
</dbReference>
<evidence type="ECO:0000313" key="1">
    <source>
        <dbReference type="EMBL" id="KAJ4391204.1"/>
    </source>
</evidence>
<dbReference type="Proteomes" id="UP001140453">
    <property type="component" value="Unassembled WGS sequence"/>
</dbReference>
<dbReference type="PANTHER" id="PTHR34822">
    <property type="entry name" value="GRPB DOMAIN PROTEIN (AFU_ORTHOLOGUE AFUA_1G01530)"/>
    <property type="match status" value="1"/>
</dbReference>
<evidence type="ECO:0000313" key="2">
    <source>
        <dbReference type="Proteomes" id="UP001140453"/>
    </source>
</evidence>
<organism evidence="1 2">
    <name type="scientific">Gnomoniopsis smithogilvyi</name>
    <dbReference type="NCBI Taxonomy" id="1191159"/>
    <lineage>
        <taxon>Eukaryota</taxon>
        <taxon>Fungi</taxon>
        <taxon>Dikarya</taxon>
        <taxon>Ascomycota</taxon>
        <taxon>Pezizomycotina</taxon>
        <taxon>Sordariomycetes</taxon>
        <taxon>Sordariomycetidae</taxon>
        <taxon>Diaporthales</taxon>
        <taxon>Gnomoniaceae</taxon>
        <taxon>Gnomoniopsis</taxon>
    </lineage>
</organism>